<name>A0A6J5SCA5_9CAUD</name>
<dbReference type="EMBL" id="LR797157">
    <property type="protein sequence ID" value="CAB4190863.1"/>
    <property type="molecule type" value="Genomic_DNA"/>
</dbReference>
<evidence type="ECO:0000313" key="2">
    <source>
        <dbReference type="EMBL" id="CAB4177148.1"/>
    </source>
</evidence>
<dbReference type="Gene3D" id="2.130.10.10">
    <property type="entry name" value="YVTN repeat-like/Quinoprotein amine dehydrogenase"/>
    <property type="match status" value="1"/>
</dbReference>
<dbReference type="EMBL" id="LR797518">
    <property type="protein sequence ID" value="CAB4222823.1"/>
    <property type="molecule type" value="Genomic_DNA"/>
</dbReference>
<reference evidence="4" key="1">
    <citation type="submission" date="2020-05" db="EMBL/GenBank/DDBJ databases">
        <authorList>
            <person name="Chiriac C."/>
            <person name="Salcher M."/>
            <person name="Ghai R."/>
            <person name="Kavagutti S V."/>
        </authorList>
    </citation>
    <scope>NUCLEOTIDE SEQUENCE</scope>
</reference>
<organism evidence="4">
    <name type="scientific">uncultured Caudovirales phage</name>
    <dbReference type="NCBI Taxonomy" id="2100421"/>
    <lineage>
        <taxon>Viruses</taxon>
        <taxon>Duplodnaviria</taxon>
        <taxon>Heunggongvirae</taxon>
        <taxon>Uroviricota</taxon>
        <taxon>Caudoviricetes</taxon>
        <taxon>Peduoviridae</taxon>
        <taxon>Maltschvirus</taxon>
        <taxon>Maltschvirus maltsch</taxon>
    </lineage>
</organism>
<protein>
    <recommendedName>
        <fullName evidence="7">Baseplate wedge subunit</fullName>
    </recommendedName>
</protein>
<evidence type="ECO:0000313" key="3">
    <source>
        <dbReference type="EMBL" id="CAB4190863.1"/>
    </source>
</evidence>
<sequence>MTTNNKISNLISSQVPFFVRNDHPQFMMFLEAYYEFLEQEGQVIEGIKNVRNYYDIDNTIDQFAEKLYDTYLKLFPKSLNTDRTLLLKHAKEFYISRGTEKSIKFLMNVLFREEELQFYYPKNDILRASDGKWYVQKSLKIEDVYINAVANTEFFGLEKFVSTRLTGNTSGATAVVERVDRFYEGGTEVQELVISDIRGTFRNGEQVFSLFTENDSTKSATANVFGGILNTIRIDEPGTSYNVGDPVIVESSTGTGANVQVARVSSGNIASITVLEGGAGYQNNDYLLIAGGGGSGANGYLSAVVPDGKVHPNTYNIYYSSISLEANTAISNTIYSNLVPSITDPANSWIANSLSSFVYGNTGPSKAIVINTRGSGYTSIPSITVLANNRIRELGVLGRMIIDNGGLGYQVNDTIEFNNIPLGFGTGAAANVTNVAANGMITEVMFKEVPGHIIGGSGYDIDRLPLANVISANANAYGANIAVTELLGTGGIYLTSNTTLGAIERIVILDRGSGYLSPPTLNLRSYGDGTAKANATIIEGVYTYPGRYLNDDGMLSTSNYLQDRDYYQEFSYVLKLRSSIDNYRQALKDLVHPAGMKMFGEYLVEDNAETYEHSANVVITSYTTRAKTPYTIANNVIINYTSHGFTNADSVYVEFISGNIANYAANVAGYTPNSIYRVANVINSNAFTIYSGKYLPGSMNVNTLVGETGPSEIYMKEDGYNLFLIGSAGDRVYDFKLSKKYDITTASLDKRGPTISTVEGSPSGLSFKPDGTIMYICGTTAHRIIQYNMSEAWNVNSATIGLTFNVANALSVTNPQDVHLSRDGNYMYFVDSGSDIIYQLSLTEAWNVNTASYLTQKSILAFDSAFTSMYFNANGTSMFLGGQQNDRIKEFRLSTAWNVNTATIYANSGSFAAFSPGMSGITFANNGSMLYLTDTTYDLIHQLPMREAWNVNTAFNGTTTTGNVLIGRVV</sequence>
<dbReference type="InterPro" id="IPR015943">
    <property type="entry name" value="WD40/YVTN_repeat-like_dom_sf"/>
</dbReference>
<dbReference type="EMBL" id="LR796860">
    <property type="protein sequence ID" value="CAB4170878.1"/>
    <property type="molecule type" value="Genomic_DNA"/>
</dbReference>
<evidence type="ECO:0008006" key="7">
    <source>
        <dbReference type="Google" id="ProtNLM"/>
    </source>
</evidence>
<evidence type="ECO:0000313" key="6">
    <source>
        <dbReference type="EMBL" id="CAB5227810.1"/>
    </source>
</evidence>
<evidence type="ECO:0000313" key="5">
    <source>
        <dbReference type="EMBL" id="CAB4222823.1"/>
    </source>
</evidence>
<dbReference type="EMBL" id="LR798378">
    <property type="protein sequence ID" value="CAB5227810.1"/>
    <property type="molecule type" value="Genomic_DNA"/>
</dbReference>
<dbReference type="SUPFAM" id="SSF75011">
    <property type="entry name" value="3-carboxy-cis,cis-mucoante lactonizing enzyme"/>
    <property type="match status" value="1"/>
</dbReference>
<gene>
    <name evidence="3" type="ORF">UFOVP1198_203</name>
    <name evidence="4" type="ORF">UFOVP1418_195</name>
    <name evidence="6" type="ORF">UFOVP1524_188</name>
    <name evidence="5" type="ORF">UFOVP1651_188</name>
    <name evidence="1" type="ORF">UFOVP908_166</name>
    <name evidence="2" type="ORF">UFOVP990_203</name>
</gene>
<accession>A0A6J5SCA5</accession>
<dbReference type="EMBL" id="LR797369">
    <property type="protein sequence ID" value="CAB4211214.1"/>
    <property type="molecule type" value="Genomic_DNA"/>
</dbReference>
<evidence type="ECO:0000313" key="1">
    <source>
        <dbReference type="EMBL" id="CAB4170878.1"/>
    </source>
</evidence>
<dbReference type="EMBL" id="LR796945">
    <property type="protein sequence ID" value="CAB4177148.1"/>
    <property type="molecule type" value="Genomic_DNA"/>
</dbReference>
<proteinExistence type="predicted"/>
<evidence type="ECO:0000313" key="4">
    <source>
        <dbReference type="EMBL" id="CAB4211214.1"/>
    </source>
</evidence>